<proteinExistence type="inferred from homology"/>
<dbReference type="Pfam" id="PF00060">
    <property type="entry name" value="Lig_chan"/>
    <property type="match status" value="2"/>
</dbReference>
<evidence type="ECO:0000256" key="6">
    <source>
        <dbReference type="ARBA" id="ARBA00023018"/>
    </source>
</evidence>
<evidence type="ECO:0000313" key="20">
    <source>
        <dbReference type="EMBL" id="CAD7453107.1"/>
    </source>
</evidence>
<dbReference type="InterPro" id="IPR019594">
    <property type="entry name" value="Glu/Gly-bd"/>
</dbReference>
<gene>
    <name evidence="20" type="ORF">TTEB3V08_LOCUS1259</name>
</gene>
<dbReference type="Gene3D" id="3.40.190.10">
    <property type="entry name" value="Periplasmic binding protein-like II"/>
    <property type="match status" value="2"/>
</dbReference>
<evidence type="ECO:0000256" key="4">
    <source>
        <dbReference type="ARBA" id="ARBA00022692"/>
    </source>
</evidence>
<feature type="chain" id="PRO_5031091694" description="Ionotropic glutamate receptor" evidence="17">
    <location>
        <begin position="19"/>
        <end position="1514"/>
    </location>
</feature>
<evidence type="ECO:0000256" key="15">
    <source>
        <dbReference type="SAM" id="MobiDB-lite"/>
    </source>
</evidence>
<dbReference type="InterPro" id="IPR001320">
    <property type="entry name" value="Iontro_rcpt_C"/>
</dbReference>
<feature type="transmembrane region" description="Helical" evidence="16">
    <location>
        <begin position="1416"/>
        <end position="1440"/>
    </location>
</feature>
<feature type="signal peptide" evidence="17">
    <location>
        <begin position="1"/>
        <end position="18"/>
    </location>
</feature>
<feature type="compositionally biased region" description="Polar residues" evidence="15">
    <location>
        <begin position="1015"/>
        <end position="1027"/>
    </location>
</feature>
<feature type="compositionally biased region" description="Basic and acidic residues" evidence="15">
    <location>
        <begin position="1269"/>
        <end position="1280"/>
    </location>
</feature>
<evidence type="ECO:0000256" key="7">
    <source>
        <dbReference type="ARBA" id="ARBA00023065"/>
    </source>
</evidence>
<dbReference type="GO" id="GO:0015276">
    <property type="term" value="F:ligand-gated monoatomic ion channel activity"/>
    <property type="evidence" value="ECO:0007669"/>
    <property type="project" value="InterPro"/>
</dbReference>
<keyword evidence="7" id="KW-0406">Ion transport</keyword>
<dbReference type="SUPFAM" id="SSF53850">
    <property type="entry name" value="Periplasmic binding protein-like II"/>
    <property type="match status" value="1"/>
</dbReference>
<keyword evidence="4 16" id="KW-0812">Transmembrane</keyword>
<dbReference type="FunFam" id="3.40.190.10:FF:000178">
    <property type="entry name" value="Glutamate receptor subunit"/>
    <property type="match status" value="1"/>
</dbReference>
<evidence type="ECO:0000256" key="17">
    <source>
        <dbReference type="SAM" id="SignalP"/>
    </source>
</evidence>
<keyword evidence="9" id="KW-0675">Receptor</keyword>
<feature type="compositionally biased region" description="Basic and acidic residues" evidence="15">
    <location>
        <begin position="1503"/>
        <end position="1514"/>
    </location>
</feature>
<comment type="similarity">
    <text evidence="2">Belongs to the glutamate-gated ion channel (TC 1.A.10.1) family.</text>
</comment>
<comment type="subcellular location">
    <subcellularLocation>
        <location evidence="1">Membrane</location>
        <topology evidence="1">Multi-pass membrane protein</topology>
    </subcellularLocation>
    <subcellularLocation>
        <location evidence="14">Postsynaptic cell membrane</location>
    </subcellularLocation>
</comment>
<evidence type="ECO:0000256" key="12">
    <source>
        <dbReference type="ARBA" id="ARBA00023286"/>
    </source>
</evidence>
<keyword evidence="11" id="KW-0628">Postsynaptic cell membrane</keyword>
<dbReference type="SUPFAM" id="SSF50630">
    <property type="entry name" value="Acid proteases"/>
    <property type="match status" value="1"/>
</dbReference>
<evidence type="ECO:0000256" key="14">
    <source>
        <dbReference type="ARBA" id="ARBA00034100"/>
    </source>
</evidence>
<dbReference type="InterPro" id="IPR036875">
    <property type="entry name" value="Znf_CCHC_sf"/>
</dbReference>
<protein>
    <recommendedName>
        <fullName evidence="21">Ionotropic glutamate receptor</fullName>
    </recommendedName>
</protein>
<keyword evidence="17" id="KW-0732">Signal</keyword>
<dbReference type="SMART" id="SM00918">
    <property type="entry name" value="Lig_chan-Glu_bd"/>
    <property type="match status" value="1"/>
</dbReference>
<dbReference type="SUPFAM" id="SSF53822">
    <property type="entry name" value="Periplasmic binding protein-like I"/>
    <property type="match status" value="1"/>
</dbReference>
<keyword evidence="13" id="KW-0407">Ion channel</keyword>
<keyword evidence="6" id="KW-0770">Synapse</keyword>
<keyword evidence="10" id="KW-0325">Glycoprotein</keyword>
<dbReference type="InterPro" id="IPR028082">
    <property type="entry name" value="Peripla_BP_I"/>
</dbReference>
<dbReference type="GO" id="GO:0008270">
    <property type="term" value="F:zinc ion binding"/>
    <property type="evidence" value="ECO:0007669"/>
    <property type="project" value="InterPro"/>
</dbReference>
<feature type="region of interest" description="Disordered" evidence="15">
    <location>
        <begin position="1473"/>
        <end position="1514"/>
    </location>
</feature>
<reference evidence="20" key="1">
    <citation type="submission" date="2020-11" db="EMBL/GenBank/DDBJ databases">
        <authorList>
            <person name="Tran Van P."/>
        </authorList>
    </citation>
    <scope>NUCLEOTIDE SEQUENCE</scope>
</reference>
<evidence type="ECO:0000259" key="18">
    <source>
        <dbReference type="SMART" id="SM00079"/>
    </source>
</evidence>
<dbReference type="Gene3D" id="4.10.60.10">
    <property type="entry name" value="Zinc finger, CCHC-type"/>
    <property type="match status" value="1"/>
</dbReference>
<feature type="domain" description="Ionotropic glutamate receptor L-glutamate and glycine-binding" evidence="19">
    <location>
        <begin position="505"/>
        <end position="570"/>
    </location>
</feature>
<dbReference type="EMBL" id="OE000260">
    <property type="protein sequence ID" value="CAD7453107.1"/>
    <property type="molecule type" value="Genomic_DNA"/>
</dbReference>
<feature type="domain" description="Ionotropic glutamate receptor C-terminal" evidence="18">
    <location>
        <begin position="498"/>
        <end position="1392"/>
    </location>
</feature>
<dbReference type="Pfam" id="PF01094">
    <property type="entry name" value="ANF_receptor"/>
    <property type="match status" value="1"/>
</dbReference>
<evidence type="ECO:0000256" key="16">
    <source>
        <dbReference type="SAM" id="Phobius"/>
    </source>
</evidence>
<organism evidence="20">
    <name type="scientific">Timema tahoe</name>
    <dbReference type="NCBI Taxonomy" id="61484"/>
    <lineage>
        <taxon>Eukaryota</taxon>
        <taxon>Metazoa</taxon>
        <taxon>Ecdysozoa</taxon>
        <taxon>Arthropoda</taxon>
        <taxon>Hexapoda</taxon>
        <taxon>Insecta</taxon>
        <taxon>Pterygota</taxon>
        <taxon>Neoptera</taxon>
        <taxon>Polyneoptera</taxon>
        <taxon>Phasmatodea</taxon>
        <taxon>Timematodea</taxon>
        <taxon>Timematoidea</taxon>
        <taxon>Timematidae</taxon>
        <taxon>Timema</taxon>
    </lineage>
</organism>
<feature type="region of interest" description="Disordered" evidence="15">
    <location>
        <begin position="1269"/>
        <end position="1289"/>
    </location>
</feature>
<keyword evidence="12" id="KW-1071">Ligand-gated ion channel</keyword>
<dbReference type="PANTHER" id="PTHR18966">
    <property type="entry name" value="IONOTROPIC GLUTAMATE RECEPTOR"/>
    <property type="match status" value="1"/>
</dbReference>
<evidence type="ECO:0000256" key="9">
    <source>
        <dbReference type="ARBA" id="ARBA00023170"/>
    </source>
</evidence>
<evidence type="ECO:0000256" key="8">
    <source>
        <dbReference type="ARBA" id="ARBA00023136"/>
    </source>
</evidence>
<feature type="transmembrane region" description="Helical" evidence="16">
    <location>
        <begin position="626"/>
        <end position="644"/>
    </location>
</feature>
<evidence type="ECO:0000256" key="3">
    <source>
        <dbReference type="ARBA" id="ARBA00022448"/>
    </source>
</evidence>
<evidence type="ECO:0000259" key="19">
    <source>
        <dbReference type="SMART" id="SM00918"/>
    </source>
</evidence>
<dbReference type="InterPro" id="IPR015683">
    <property type="entry name" value="Ionotropic_Glu_rcpt"/>
</dbReference>
<keyword evidence="5 16" id="KW-1133">Transmembrane helix</keyword>
<feature type="region of interest" description="Disordered" evidence="15">
    <location>
        <begin position="1006"/>
        <end position="1027"/>
    </location>
</feature>
<dbReference type="Pfam" id="PF10613">
    <property type="entry name" value="Lig_chan-Glu_bd"/>
    <property type="match status" value="1"/>
</dbReference>
<dbReference type="GO" id="GO:0003676">
    <property type="term" value="F:nucleic acid binding"/>
    <property type="evidence" value="ECO:0007669"/>
    <property type="project" value="InterPro"/>
</dbReference>
<evidence type="ECO:0008006" key="21">
    <source>
        <dbReference type="Google" id="ProtNLM"/>
    </source>
</evidence>
<keyword evidence="8 16" id="KW-0472">Membrane</keyword>
<evidence type="ECO:0000256" key="1">
    <source>
        <dbReference type="ARBA" id="ARBA00004141"/>
    </source>
</evidence>
<evidence type="ECO:0000256" key="13">
    <source>
        <dbReference type="ARBA" id="ARBA00023303"/>
    </source>
</evidence>
<evidence type="ECO:0000256" key="11">
    <source>
        <dbReference type="ARBA" id="ARBA00023257"/>
    </source>
</evidence>
<dbReference type="SMART" id="SM00079">
    <property type="entry name" value="PBPe"/>
    <property type="match status" value="1"/>
</dbReference>
<feature type="region of interest" description="Disordered" evidence="15">
    <location>
        <begin position="1305"/>
        <end position="1329"/>
    </location>
</feature>
<evidence type="ECO:0000256" key="2">
    <source>
        <dbReference type="ARBA" id="ARBA00008685"/>
    </source>
</evidence>
<keyword evidence="3" id="KW-0813">Transport</keyword>
<evidence type="ECO:0000256" key="5">
    <source>
        <dbReference type="ARBA" id="ARBA00022989"/>
    </source>
</evidence>
<dbReference type="GO" id="GO:0045211">
    <property type="term" value="C:postsynaptic membrane"/>
    <property type="evidence" value="ECO:0007669"/>
    <property type="project" value="UniProtKB-SubCell"/>
</dbReference>
<name>A0A7R9FGB7_9NEOP</name>
<dbReference type="InterPro" id="IPR001828">
    <property type="entry name" value="ANF_lig-bd_rcpt"/>
</dbReference>
<dbReference type="FunFam" id="1.10.287.70:FF:000134">
    <property type="entry name" value="Glutamate receptor, ionotropic kainate"/>
    <property type="match status" value="1"/>
</dbReference>
<evidence type="ECO:0000256" key="10">
    <source>
        <dbReference type="ARBA" id="ARBA00023180"/>
    </source>
</evidence>
<sequence>MAFGKVILFLTLVGAVLAQHDRVNIGGLFHEDERMEELAFRYAAEVVNSDESFMVGSDENILMNYKLVPLPEQVVDNNSFLVANKVCTLLFTGVAGIFGPTSGETAETVQSICDTMDVPHIETRWDIRQRRHALSVNLYPHPATLSKVFVEMVKKWGWTSFTIIYEDADGLIRLNELLKMYEPKTNTITIRQLDPESTDHRETLRTIKKSGEENFILDCSIEHLYEILTQAQQVGLMSDEHSYIITSLDFHTLDLETFQHGGSNITGVRLISPEDELVTSTVSQWVEWIHGIDEEGEVEVEPETLRVSTALMYDAVFLFAKALQQAEGLGLMVEPLNCESDKNWIHGTSLINFMKDHSLLPKGLKQFLQQVNMKLKGVEFPYCNQLPGGTMRCWAEHDIVGQNSFKGLTGMIQFDNEGFRSNLLLDIVELSLSGLQKVGTWNSTEGLNLTRIPEPKVPFIGDDSLANKTLIVLTAITVAHPSDTLLTAGFFCPPSDMQLVVQSEPYGFEKQSHTALMGNDRFEGFGIDLIHEISLMLNFNYTFEIQWDNSYGSYNENTKEWSGMLRKVMDGEADLAITDLSITSEREGGVDFTMPFMNLGISILYKKPVPETGDLFSFMKPFSRVVWAYMFSVYVGVSVLLYLMGRFSPYEWTNPYPCIENPEELENQFSLKNSLWFTIGSLMQQGSEIAPISTQSQILYVLFQIDPKSDTVCFVSAPCRRGWFAGIWWFFTLIMVSSYTANLAAFLTIENTIPPFKDVKELANQNDIKYGAKGAGATYSFFRASNIQYPDSTDPLYQKMFQYMTENEDDVLVANNTAGRDKVLKEKYAYIMESTSIEYLTERHCELKQVNGLLDNKGYGIAMKKMAPEDPDSKSFGDLVSVLNGHFAPKHNDIVETFNFSKRDQQPSEFIVEYVAVLKEMANRCNFGTFTNRMLRDRLVQGVADETVQREMLSKNEMKLDEAISMAVSSEAAAQHQRVMRPTSATPVGYQDQEAGPMEVHILSRNHQSQHRGANKQQRFSPNQQQDQRCYRCDKEHLTSECPWANAICRFCKKLGHIERACRSKRRNDVKRRVQHPQTNHLAPMEPARSELDMAYQLFSMGSETRDNPPFHINVMLNGTKHHMEIDSGAALTVISSVTYEKIWTSKPKLMSSDIQLCTWGTKQPLCILGWCNVEATYNGLSANLPVTVVEGNGPSLLGRNWFTKLGIKMQGIHHITDRAAVWARQYGVNRSKWMPAVVTDVLGRNMYRVSFKEGLGQTRHIDQLRKRYERTPQPEDASERPLSQVEPARYPDKDLVTHHRARPLQQPLPTPAREDHEQQPVENPQPREQQPAALIDNTGQQPEALIDNTGQQPAALVDNTDSPYRNLLTTAVLKLQESGKITELKDKWWKQERGGGACKNKGPNNTPNPLNLENVGGVFLVLVVGVTIACFLTFLELIWEVFRTSRKEKVSFRSELIAELKFVSRCHGSTKPVRRYKNEDEEEEESAKSEQGNKDFIPIGFESDKFGFKEPLS</sequence>
<accession>A0A7R9FGB7</accession>
<dbReference type="Gene3D" id="3.40.50.2300">
    <property type="match status" value="3"/>
</dbReference>
<dbReference type="InterPro" id="IPR021109">
    <property type="entry name" value="Peptidase_aspartic_dom_sf"/>
</dbReference>
<dbReference type="SUPFAM" id="SSF57756">
    <property type="entry name" value="Retrovirus zinc finger-like domains"/>
    <property type="match status" value="1"/>
</dbReference>
<dbReference type="Gene3D" id="1.10.287.70">
    <property type="match status" value="1"/>
</dbReference>
<dbReference type="CDD" id="cd06382">
    <property type="entry name" value="PBP1_iGluR_Kainate"/>
    <property type="match status" value="1"/>
</dbReference>
<feature type="transmembrane region" description="Helical" evidence="16">
    <location>
        <begin position="727"/>
        <end position="749"/>
    </location>
</feature>
<dbReference type="Gene3D" id="2.40.70.10">
    <property type="entry name" value="Acid Proteases"/>
    <property type="match status" value="1"/>
</dbReference>